<dbReference type="PANTHER" id="PTHR30531">
    <property type="entry name" value="FLAGELLAR BIOSYNTHETIC PROTEIN FLHB"/>
    <property type="match status" value="1"/>
</dbReference>
<keyword evidence="1" id="KW-0966">Cell projection</keyword>
<organism evidence="1 2">
    <name type="scientific">Heliorestis convoluta</name>
    <dbReference type="NCBI Taxonomy" id="356322"/>
    <lineage>
        <taxon>Bacteria</taxon>
        <taxon>Bacillati</taxon>
        <taxon>Bacillota</taxon>
        <taxon>Clostridia</taxon>
        <taxon>Eubacteriales</taxon>
        <taxon>Heliobacteriaceae</taxon>
        <taxon>Heliorestis</taxon>
    </lineage>
</organism>
<dbReference type="KEGG" id="hcv:FTV88_1365"/>
<name>A0A5Q2N2L0_9FIRM</name>
<accession>A0A5Q2N2L0</accession>
<gene>
    <name evidence="1" type="ORF">FTV88_1365</name>
</gene>
<dbReference type="InterPro" id="IPR029025">
    <property type="entry name" value="T3SS_substrate_exporter_C"/>
</dbReference>
<keyword evidence="1" id="KW-0969">Cilium</keyword>
<dbReference type="Pfam" id="PF01312">
    <property type="entry name" value="Bac_export_2"/>
    <property type="match status" value="1"/>
</dbReference>
<dbReference type="SUPFAM" id="SSF160544">
    <property type="entry name" value="EscU C-terminal domain-like"/>
    <property type="match status" value="1"/>
</dbReference>
<dbReference type="AlphaFoldDB" id="A0A5Q2N2L0"/>
<protein>
    <submittedName>
        <fullName evidence="1">Flagellar biosynthesis protein FlhS</fullName>
    </submittedName>
</protein>
<dbReference type="Proteomes" id="UP000366051">
    <property type="component" value="Chromosome"/>
</dbReference>
<dbReference type="EMBL" id="CP045875">
    <property type="protein sequence ID" value="QGG47512.1"/>
    <property type="molecule type" value="Genomic_DNA"/>
</dbReference>
<dbReference type="Gene3D" id="3.40.1690.10">
    <property type="entry name" value="secretion proteins EscU"/>
    <property type="match status" value="1"/>
</dbReference>
<keyword evidence="1" id="KW-0282">Flagellum</keyword>
<evidence type="ECO:0000313" key="1">
    <source>
        <dbReference type="EMBL" id="QGG47512.1"/>
    </source>
</evidence>
<dbReference type="PANTHER" id="PTHR30531:SF12">
    <property type="entry name" value="FLAGELLAR BIOSYNTHETIC PROTEIN FLHB"/>
    <property type="match status" value="1"/>
</dbReference>
<proteinExistence type="predicted"/>
<dbReference type="GO" id="GO:0005886">
    <property type="term" value="C:plasma membrane"/>
    <property type="evidence" value="ECO:0007669"/>
    <property type="project" value="TreeGrafter"/>
</dbReference>
<dbReference type="InterPro" id="IPR006135">
    <property type="entry name" value="T3SS_substrate_exporter"/>
</dbReference>
<dbReference type="OrthoDB" id="9810419at2"/>
<dbReference type="GO" id="GO:0009306">
    <property type="term" value="P:protein secretion"/>
    <property type="evidence" value="ECO:0007669"/>
    <property type="project" value="InterPro"/>
</dbReference>
<evidence type="ECO:0000313" key="2">
    <source>
        <dbReference type="Proteomes" id="UP000366051"/>
    </source>
</evidence>
<keyword evidence="2" id="KW-1185">Reference proteome</keyword>
<reference evidence="2" key="1">
    <citation type="submission" date="2019-11" db="EMBL/GenBank/DDBJ databases">
        <title>Genome sequence of Heliorestis convoluta strain HH, an alkaliphilic and minimalistic phototrophic bacterium from a soda lake in Egypt.</title>
        <authorList>
            <person name="Dewey E.D."/>
            <person name="Stokes L.M."/>
            <person name="Burchell B.M."/>
            <person name="Shaffer K.N."/>
            <person name="Huntington A.M."/>
            <person name="Baker J.M."/>
            <person name="Nadendla S."/>
            <person name="Giglio M.G."/>
            <person name="Touchman J.W."/>
            <person name="Blankenship R.E."/>
            <person name="Madigan M.T."/>
            <person name="Sattley W.M."/>
        </authorList>
    </citation>
    <scope>NUCLEOTIDE SEQUENCE [LARGE SCALE GENOMIC DNA]</scope>
    <source>
        <strain evidence="2">HH</strain>
    </source>
</reference>
<sequence>MTYQYLNGKKKKKLARPSVVLLRYEEGNDTPTVSAQGTGHIAQQIMNLAKANNIPIEQNSQLLDNLLDMDFGDQVPPQFYQVLAETLLMLKEMEKN</sequence>
<dbReference type="RefSeq" id="WP_153724869.1">
    <property type="nucleotide sequence ID" value="NZ_CP045875.1"/>
</dbReference>